<evidence type="ECO:0000256" key="1">
    <source>
        <dbReference type="ARBA" id="ARBA00004141"/>
    </source>
</evidence>
<feature type="transmembrane region" description="Helical" evidence="3">
    <location>
        <begin position="55"/>
        <end position="76"/>
    </location>
</feature>
<organism evidence="5 6">
    <name type="scientific">Ophiostoma piceae (strain UAMH 11346)</name>
    <name type="common">Sap stain fungus</name>
    <dbReference type="NCBI Taxonomy" id="1262450"/>
    <lineage>
        <taxon>Eukaryota</taxon>
        <taxon>Fungi</taxon>
        <taxon>Dikarya</taxon>
        <taxon>Ascomycota</taxon>
        <taxon>Pezizomycotina</taxon>
        <taxon>Sordariomycetes</taxon>
        <taxon>Sordariomycetidae</taxon>
        <taxon>Ophiostomatales</taxon>
        <taxon>Ophiostomataceae</taxon>
        <taxon>Ophiostoma</taxon>
    </lineage>
</organism>
<dbReference type="EMBL" id="KE148178">
    <property type="protein sequence ID" value="EPE02468.1"/>
    <property type="molecule type" value="Genomic_DNA"/>
</dbReference>
<keyword evidence="3" id="KW-0812">Transmembrane</keyword>
<sequence length="496" mass="53383">MPTSSPYVNAGVHKDQPPDAILGGVGITKDAGPIEDGAGIVPKPQPQPPDGGRQAWMQVSAAFCLTWNSLGLLNSFGSYQTYYEDVLLCGESTSAISWIGSMQVFLLMTGGFFFVPLVDLGYMRPMLACGTFLVVFGFMMTSLGTQYYQIMLAQGFCIGVGSGCLYMPAITLVPGYFSSKRALAMGIAAVGSSLGAAVYPLIFESLHPKVGFGWTVRTIGFIVLLLCSYATVVARPRLRYKPNKGRGSEKQSRLETLRHLSRDAKLLDTRYLLQCVAITFSNLAFFQPMYFLQIYAQSHGTPESLAKYLLVILNIVAIPGRIIPSVVADRIGTILTFSGICCLTAIVDFYWIAVTTKQGNIAFSVLYGFFSSSVVTLSPVVLSSITDDLSTIGTRLGCIAVLKGVASLVGPPITGAILDRHSNIRIWWFAIAITTPPACAPAAAGYSESSATAITVLCGKGEKMEKQGHVYLIQENEVWHVDTEPGDGAIELLSYS</sequence>
<dbReference type="InterPro" id="IPR011701">
    <property type="entry name" value="MFS"/>
</dbReference>
<feature type="transmembrane region" description="Helical" evidence="3">
    <location>
        <begin position="125"/>
        <end position="144"/>
    </location>
</feature>
<dbReference type="PANTHER" id="PTHR11360">
    <property type="entry name" value="MONOCARBOXYLATE TRANSPORTER"/>
    <property type="match status" value="1"/>
</dbReference>
<feature type="domain" description="Major facilitator superfamily (MFS) profile" evidence="4">
    <location>
        <begin position="55"/>
        <end position="496"/>
    </location>
</feature>
<comment type="similarity">
    <text evidence="2">Belongs to the major facilitator superfamily. Monocarboxylate porter (TC 2.A.1.13) family.</text>
</comment>
<dbReference type="GO" id="GO:0016020">
    <property type="term" value="C:membrane"/>
    <property type="evidence" value="ECO:0007669"/>
    <property type="project" value="UniProtKB-SubCell"/>
</dbReference>
<dbReference type="OrthoDB" id="6509908at2759"/>
<dbReference type="VEuPathDB" id="FungiDB:F503_06761"/>
<dbReference type="Pfam" id="PF07690">
    <property type="entry name" value="MFS_1"/>
    <property type="match status" value="1"/>
</dbReference>
<protein>
    <submittedName>
        <fullName evidence="5">Mfs monocarboxylate transporter</fullName>
    </submittedName>
</protein>
<reference evidence="5 6" key="1">
    <citation type="journal article" date="2013" name="BMC Genomics">
        <title>The genome and transcriptome of the pine saprophyte Ophiostoma piceae, and a comparison with the bark beetle-associated pine pathogen Grosmannia clavigera.</title>
        <authorList>
            <person name="Haridas S."/>
            <person name="Wang Y."/>
            <person name="Lim L."/>
            <person name="Massoumi Alamouti S."/>
            <person name="Jackman S."/>
            <person name="Docking R."/>
            <person name="Robertson G."/>
            <person name="Birol I."/>
            <person name="Bohlmann J."/>
            <person name="Breuil C."/>
        </authorList>
    </citation>
    <scope>NUCLEOTIDE SEQUENCE [LARGE SCALE GENOMIC DNA]</scope>
    <source>
        <strain evidence="5 6">UAMH 11346</strain>
    </source>
</reference>
<dbReference type="PROSITE" id="PS50850">
    <property type="entry name" value="MFS"/>
    <property type="match status" value="1"/>
</dbReference>
<dbReference type="HOGENOM" id="CLU_001265_1_1_1"/>
<accession>S3C8D4</accession>
<evidence type="ECO:0000259" key="4">
    <source>
        <dbReference type="PROSITE" id="PS50850"/>
    </source>
</evidence>
<dbReference type="eggNOG" id="KOG2504">
    <property type="taxonomic scope" value="Eukaryota"/>
</dbReference>
<dbReference type="InterPro" id="IPR036259">
    <property type="entry name" value="MFS_trans_sf"/>
</dbReference>
<dbReference type="Proteomes" id="UP000016923">
    <property type="component" value="Unassembled WGS sequence"/>
</dbReference>
<gene>
    <name evidence="5" type="ORF">F503_06761</name>
</gene>
<keyword evidence="3" id="KW-1133">Transmembrane helix</keyword>
<dbReference type="InterPro" id="IPR050327">
    <property type="entry name" value="Proton-linked_MCT"/>
</dbReference>
<feature type="transmembrane region" description="Helical" evidence="3">
    <location>
        <begin position="214"/>
        <end position="234"/>
    </location>
</feature>
<dbReference type="InterPro" id="IPR020846">
    <property type="entry name" value="MFS_dom"/>
</dbReference>
<feature type="transmembrane region" description="Helical" evidence="3">
    <location>
        <begin position="271"/>
        <end position="296"/>
    </location>
</feature>
<dbReference type="OMA" id="GKYIGIQ"/>
<feature type="transmembrane region" description="Helical" evidence="3">
    <location>
        <begin position="334"/>
        <end position="353"/>
    </location>
</feature>
<dbReference type="GO" id="GO:0022857">
    <property type="term" value="F:transmembrane transporter activity"/>
    <property type="evidence" value="ECO:0007669"/>
    <property type="project" value="InterPro"/>
</dbReference>
<dbReference type="AlphaFoldDB" id="S3C8D4"/>
<keyword evidence="6" id="KW-1185">Reference proteome</keyword>
<comment type="subcellular location">
    <subcellularLocation>
        <location evidence="1">Membrane</location>
        <topology evidence="1">Multi-pass membrane protein</topology>
    </subcellularLocation>
</comment>
<dbReference type="PANTHER" id="PTHR11360:SF252">
    <property type="entry name" value="MAJOR FACILITATOR SUPERFAMILY (MFS) PROFILE DOMAIN-CONTAINING PROTEIN-RELATED"/>
    <property type="match status" value="1"/>
</dbReference>
<evidence type="ECO:0000256" key="3">
    <source>
        <dbReference type="SAM" id="Phobius"/>
    </source>
</evidence>
<evidence type="ECO:0000313" key="6">
    <source>
        <dbReference type="Proteomes" id="UP000016923"/>
    </source>
</evidence>
<feature type="transmembrane region" description="Helical" evidence="3">
    <location>
        <begin position="308"/>
        <end position="327"/>
    </location>
</feature>
<dbReference type="Gene3D" id="1.20.1250.20">
    <property type="entry name" value="MFS general substrate transporter like domains"/>
    <property type="match status" value="1"/>
</dbReference>
<feature type="transmembrane region" description="Helical" evidence="3">
    <location>
        <begin position="365"/>
        <end position="385"/>
    </location>
</feature>
<evidence type="ECO:0000313" key="5">
    <source>
        <dbReference type="EMBL" id="EPE02468.1"/>
    </source>
</evidence>
<feature type="transmembrane region" description="Helical" evidence="3">
    <location>
        <begin position="150"/>
        <end position="170"/>
    </location>
</feature>
<dbReference type="SUPFAM" id="SSF103473">
    <property type="entry name" value="MFS general substrate transporter"/>
    <property type="match status" value="1"/>
</dbReference>
<proteinExistence type="inferred from homology"/>
<feature type="transmembrane region" description="Helical" evidence="3">
    <location>
        <begin position="182"/>
        <end position="202"/>
    </location>
</feature>
<name>S3C8D4_OPHP1</name>
<keyword evidence="3" id="KW-0472">Membrane</keyword>
<feature type="transmembrane region" description="Helical" evidence="3">
    <location>
        <begin position="96"/>
        <end position="118"/>
    </location>
</feature>
<evidence type="ECO:0000256" key="2">
    <source>
        <dbReference type="ARBA" id="ARBA00006727"/>
    </source>
</evidence>